<evidence type="ECO:0000259" key="5">
    <source>
        <dbReference type="Pfam" id="PF01343"/>
    </source>
</evidence>
<dbReference type="PANTHER" id="PTHR42987">
    <property type="entry name" value="PEPTIDASE S49"/>
    <property type="match status" value="1"/>
</dbReference>
<sequence>MAFTFSLSRRPTVAVIRLQGTIAAGGRGGLSDASLAPVITRAFAKKPVAVALAVNSPGGSPVQSALIAARIRRLAEEKHVPVHAFVEDVAASGGYWLATAGDDIWADESSLLGSIGVIHASFGFPEFIHRHGIERRVLTAGRSKSLADPFRSMTEADEQRIRALLEPIHGNFIRHVEMRRGARLASGVDLFQGDVWVGQQAVALGLADGIGHLVPRMKAVYGDKIRFRAFGPKRSLLSRLGVQALGAEVLAGMEGAAEERALWARYGL</sequence>
<dbReference type="GO" id="GO:0006508">
    <property type="term" value="P:proteolysis"/>
    <property type="evidence" value="ECO:0007669"/>
    <property type="project" value="UniProtKB-KW"/>
</dbReference>
<reference evidence="6 7" key="1">
    <citation type="submission" date="2014-03" db="EMBL/GenBank/DDBJ databases">
        <title>Genome of Haematobacter massiliensis CCUG 47968.</title>
        <authorList>
            <person name="Wang D."/>
            <person name="Wang G."/>
        </authorList>
    </citation>
    <scope>NUCLEOTIDE SEQUENCE [LARGE SCALE GENOMIC DNA]</scope>
    <source>
        <strain evidence="6 7">CCUG 47968</strain>
    </source>
</reference>
<dbReference type="AlphaFoldDB" id="A0A086YAQ4"/>
<evidence type="ECO:0000256" key="2">
    <source>
        <dbReference type="ARBA" id="ARBA00022670"/>
    </source>
</evidence>
<dbReference type="InterPro" id="IPR029045">
    <property type="entry name" value="ClpP/crotonase-like_dom_sf"/>
</dbReference>
<keyword evidence="4" id="KW-0720">Serine protease</keyword>
<dbReference type="RefSeq" id="WP_035708384.1">
    <property type="nucleotide sequence ID" value="NZ_CAMIFG010000003.1"/>
</dbReference>
<dbReference type="CDD" id="cd07023">
    <property type="entry name" value="S49_Sppa_N_C"/>
    <property type="match status" value="1"/>
</dbReference>
<gene>
    <name evidence="6" type="ORF">CN97_10105</name>
</gene>
<keyword evidence="2" id="KW-0645">Protease</keyword>
<dbReference type="STRING" id="195105.CN97_10105"/>
<accession>A0A086YAQ4</accession>
<dbReference type="InterPro" id="IPR047272">
    <property type="entry name" value="S49_SppA_C"/>
</dbReference>
<name>A0A086YAQ4_9RHOB</name>
<dbReference type="eggNOG" id="COG0616">
    <property type="taxonomic scope" value="Bacteria"/>
</dbReference>
<dbReference type="Gene3D" id="3.90.226.10">
    <property type="entry name" value="2-enoyl-CoA Hydratase, Chain A, domain 1"/>
    <property type="match status" value="1"/>
</dbReference>
<evidence type="ECO:0000256" key="1">
    <source>
        <dbReference type="ARBA" id="ARBA00008683"/>
    </source>
</evidence>
<proteinExistence type="inferred from homology"/>
<dbReference type="GO" id="GO:0008236">
    <property type="term" value="F:serine-type peptidase activity"/>
    <property type="evidence" value="ECO:0007669"/>
    <property type="project" value="UniProtKB-KW"/>
</dbReference>
<dbReference type="InterPro" id="IPR002142">
    <property type="entry name" value="Peptidase_S49"/>
</dbReference>
<dbReference type="Proteomes" id="UP000028826">
    <property type="component" value="Unassembled WGS sequence"/>
</dbReference>
<comment type="similarity">
    <text evidence="1">Belongs to the peptidase S49 family.</text>
</comment>
<feature type="domain" description="Peptidase S49" evidence="5">
    <location>
        <begin position="77"/>
        <end position="212"/>
    </location>
</feature>
<comment type="caution">
    <text evidence="6">The sequence shown here is derived from an EMBL/GenBank/DDBJ whole genome shotgun (WGS) entry which is preliminary data.</text>
</comment>
<dbReference type="EMBL" id="JGYG01000002">
    <property type="protein sequence ID" value="KFI31354.1"/>
    <property type="molecule type" value="Genomic_DNA"/>
</dbReference>
<dbReference type="PANTHER" id="PTHR42987:SF8">
    <property type="entry name" value="PROTEINASE"/>
    <property type="match status" value="1"/>
</dbReference>
<protein>
    <submittedName>
        <fullName evidence="6">Multidrug transporter</fullName>
    </submittedName>
</protein>
<evidence type="ECO:0000313" key="7">
    <source>
        <dbReference type="Proteomes" id="UP000028826"/>
    </source>
</evidence>
<keyword evidence="3" id="KW-0378">Hydrolase</keyword>
<keyword evidence="7" id="KW-1185">Reference proteome</keyword>
<evidence type="ECO:0000256" key="3">
    <source>
        <dbReference type="ARBA" id="ARBA00022801"/>
    </source>
</evidence>
<dbReference type="Gene3D" id="6.20.330.10">
    <property type="match status" value="1"/>
</dbReference>
<evidence type="ECO:0000256" key="4">
    <source>
        <dbReference type="ARBA" id="ARBA00022825"/>
    </source>
</evidence>
<dbReference type="Pfam" id="PF01343">
    <property type="entry name" value="Peptidase_S49"/>
    <property type="match status" value="1"/>
</dbReference>
<dbReference type="SUPFAM" id="SSF52096">
    <property type="entry name" value="ClpP/crotonase"/>
    <property type="match status" value="1"/>
</dbReference>
<organism evidence="6 7">
    <name type="scientific">Haematobacter massiliensis</name>
    <dbReference type="NCBI Taxonomy" id="195105"/>
    <lineage>
        <taxon>Bacteria</taxon>
        <taxon>Pseudomonadati</taxon>
        <taxon>Pseudomonadota</taxon>
        <taxon>Alphaproteobacteria</taxon>
        <taxon>Rhodobacterales</taxon>
        <taxon>Paracoccaceae</taxon>
        <taxon>Haematobacter</taxon>
    </lineage>
</organism>
<evidence type="ECO:0000313" key="6">
    <source>
        <dbReference type="EMBL" id="KFI31354.1"/>
    </source>
</evidence>